<evidence type="ECO:0000256" key="1">
    <source>
        <dbReference type="SAM" id="MobiDB-lite"/>
    </source>
</evidence>
<comment type="caution">
    <text evidence="2">The sequence shown here is derived from an EMBL/GenBank/DDBJ whole genome shotgun (WGS) entry which is preliminary data.</text>
</comment>
<sequence>MRGGRGDDVAAVATHIDALRQSGTIPYEAAGVGKIKVPAAATGRCLHGYGKGRYLTFQAADRSVATMVGVDVEDHEVGNLASHDADIRVGPSPIPLGDSGG</sequence>
<name>A0A1J5P359_9ZZZZ</name>
<dbReference type="EMBL" id="MLJW01007201">
    <property type="protein sequence ID" value="OIQ65590.1"/>
    <property type="molecule type" value="Genomic_DNA"/>
</dbReference>
<evidence type="ECO:0000313" key="2">
    <source>
        <dbReference type="EMBL" id="OIQ65590.1"/>
    </source>
</evidence>
<feature type="region of interest" description="Disordered" evidence="1">
    <location>
        <begin position="82"/>
        <end position="101"/>
    </location>
</feature>
<gene>
    <name evidence="2" type="ORF">GALL_528510</name>
</gene>
<dbReference type="AlphaFoldDB" id="A0A1J5P359"/>
<reference evidence="2" key="1">
    <citation type="submission" date="2016-10" db="EMBL/GenBank/DDBJ databases">
        <title>Sequence of Gallionella enrichment culture.</title>
        <authorList>
            <person name="Poehlein A."/>
            <person name="Muehling M."/>
            <person name="Daniel R."/>
        </authorList>
    </citation>
    <scope>NUCLEOTIDE SEQUENCE</scope>
</reference>
<proteinExistence type="predicted"/>
<accession>A0A1J5P359</accession>
<organism evidence="2">
    <name type="scientific">mine drainage metagenome</name>
    <dbReference type="NCBI Taxonomy" id="410659"/>
    <lineage>
        <taxon>unclassified sequences</taxon>
        <taxon>metagenomes</taxon>
        <taxon>ecological metagenomes</taxon>
    </lineage>
</organism>
<protein>
    <submittedName>
        <fullName evidence="2">Uncharacterized protein</fullName>
    </submittedName>
</protein>